<protein>
    <submittedName>
        <fullName evidence="1">Uncharacterized protein</fullName>
    </submittedName>
</protein>
<keyword evidence="2" id="KW-1185">Reference proteome</keyword>
<reference evidence="1 2" key="1">
    <citation type="journal article" date="2019" name="Sci. Rep.">
        <title>Orb-weaving spider Araneus ventricosus genome elucidates the spidroin gene catalogue.</title>
        <authorList>
            <person name="Kono N."/>
            <person name="Nakamura H."/>
            <person name="Ohtoshi R."/>
            <person name="Moran D.A.P."/>
            <person name="Shinohara A."/>
            <person name="Yoshida Y."/>
            <person name="Fujiwara M."/>
            <person name="Mori M."/>
            <person name="Tomita M."/>
            <person name="Arakawa K."/>
        </authorList>
    </citation>
    <scope>NUCLEOTIDE SEQUENCE [LARGE SCALE GENOMIC DNA]</scope>
</reference>
<dbReference type="EMBL" id="BGPR01067251">
    <property type="protein sequence ID" value="GBO41540.1"/>
    <property type="molecule type" value="Genomic_DNA"/>
</dbReference>
<organism evidence="1 2">
    <name type="scientific">Araneus ventricosus</name>
    <name type="common">Orbweaver spider</name>
    <name type="synonym">Epeira ventricosa</name>
    <dbReference type="NCBI Taxonomy" id="182803"/>
    <lineage>
        <taxon>Eukaryota</taxon>
        <taxon>Metazoa</taxon>
        <taxon>Ecdysozoa</taxon>
        <taxon>Arthropoda</taxon>
        <taxon>Chelicerata</taxon>
        <taxon>Arachnida</taxon>
        <taxon>Araneae</taxon>
        <taxon>Araneomorphae</taxon>
        <taxon>Entelegynae</taxon>
        <taxon>Araneoidea</taxon>
        <taxon>Araneidae</taxon>
        <taxon>Araneus</taxon>
    </lineage>
</organism>
<gene>
    <name evidence="1" type="ORF">AVEN_176694_1</name>
</gene>
<proteinExistence type="predicted"/>
<evidence type="ECO:0000313" key="2">
    <source>
        <dbReference type="Proteomes" id="UP000499080"/>
    </source>
</evidence>
<accession>A0A4Y2WYE9</accession>
<evidence type="ECO:0000313" key="1">
    <source>
        <dbReference type="EMBL" id="GBO41540.1"/>
    </source>
</evidence>
<comment type="caution">
    <text evidence="1">The sequence shown here is derived from an EMBL/GenBank/DDBJ whole genome shotgun (WGS) entry which is preliminary data.</text>
</comment>
<dbReference type="AlphaFoldDB" id="A0A4Y2WYE9"/>
<dbReference type="Proteomes" id="UP000499080">
    <property type="component" value="Unassembled WGS sequence"/>
</dbReference>
<sequence length="96" mass="11876">MQRPRRMKFGRWCLHEHYRYLPNVDEVRPWNHCLPDRGHADMITQMQRARRMKFGTWCLHQHYGYLSNVDEVRPWNVCLPDRVYTDTITQKMEQSR</sequence>
<name>A0A4Y2WYE9_ARAVE</name>